<dbReference type="Proteomes" id="UP000484381">
    <property type="component" value="Unassembled WGS sequence"/>
</dbReference>
<dbReference type="AlphaFoldDB" id="A0A7X1NJX1"/>
<proteinExistence type="predicted"/>
<sequence length="115" mass="12821">MLKAFSTLDALHRGKGNRGVFAVLGQQLIVSERLCLAGYQQDELDTVRHAHAAMVRVDWDARDTGQWKIADTDYEAVRAALAVYEHQLTVVPRPLVVKALLESARNIAVRRTPEA</sequence>
<comment type="caution">
    <text evidence="1">The sequence shown here is derived from an EMBL/GenBank/DDBJ whole genome shotgun (WGS) entry which is preliminary data.</text>
</comment>
<organism evidence="1 2">
    <name type="scientific">Paraburkholderia franconis</name>
    <dbReference type="NCBI Taxonomy" id="2654983"/>
    <lineage>
        <taxon>Bacteria</taxon>
        <taxon>Pseudomonadati</taxon>
        <taxon>Pseudomonadota</taxon>
        <taxon>Betaproteobacteria</taxon>
        <taxon>Burkholderiales</taxon>
        <taxon>Burkholderiaceae</taxon>
        <taxon>Paraburkholderia</taxon>
    </lineage>
</organism>
<protein>
    <submittedName>
        <fullName evidence="1">Uncharacterized protein</fullName>
    </submittedName>
</protein>
<reference evidence="1 2" key="1">
    <citation type="submission" date="2019-10" db="EMBL/GenBank/DDBJ databases">
        <title>Paraburkholderia sp. isolated from nodules of Mimosa pudica from Brazilian Atlantic Forest soils.</title>
        <authorList>
            <person name="Paulitsch F."/>
            <person name="Hungria M."/>
            <person name="Dall'Agnol R."/>
        </authorList>
    </citation>
    <scope>NUCLEOTIDE SEQUENCE [LARGE SCALE GENOMIC DNA]</scope>
    <source>
        <strain evidence="1 2">CNPSo 3157</strain>
    </source>
</reference>
<keyword evidence="2" id="KW-1185">Reference proteome</keyword>
<dbReference type="EMBL" id="WHNP01000088">
    <property type="protein sequence ID" value="MPW23031.1"/>
    <property type="molecule type" value="Genomic_DNA"/>
</dbReference>
<dbReference type="RefSeq" id="WP_152767597.1">
    <property type="nucleotide sequence ID" value="NZ_WHNP01000088.1"/>
</dbReference>
<evidence type="ECO:0000313" key="2">
    <source>
        <dbReference type="Proteomes" id="UP000484381"/>
    </source>
</evidence>
<accession>A0A7X1NJX1</accession>
<evidence type="ECO:0000313" key="1">
    <source>
        <dbReference type="EMBL" id="MPW23031.1"/>
    </source>
</evidence>
<gene>
    <name evidence="1" type="ORF">GCT13_41215</name>
</gene>
<name>A0A7X1NJX1_9BURK</name>